<evidence type="ECO:0000256" key="1">
    <source>
        <dbReference type="SAM" id="MobiDB-lite"/>
    </source>
</evidence>
<protein>
    <submittedName>
        <fullName evidence="2">Hypothetical_protein</fullName>
    </submittedName>
</protein>
<comment type="caution">
    <text evidence="2">The sequence shown here is derived from an EMBL/GenBank/DDBJ whole genome shotgun (WGS) entry which is preliminary data.</text>
</comment>
<dbReference type="EMBL" id="CAXDID020000001">
    <property type="protein sequence ID" value="CAL5970622.1"/>
    <property type="molecule type" value="Genomic_DNA"/>
</dbReference>
<name>A0ABP1GER8_9EUKA</name>
<proteinExistence type="predicted"/>
<gene>
    <name evidence="2" type="ORF">HINF_LOCUS562</name>
</gene>
<feature type="compositionally biased region" description="Basic and acidic residues" evidence="1">
    <location>
        <begin position="1"/>
        <end position="22"/>
    </location>
</feature>
<feature type="region of interest" description="Disordered" evidence="1">
    <location>
        <begin position="1"/>
        <end position="26"/>
    </location>
</feature>
<evidence type="ECO:0000313" key="3">
    <source>
        <dbReference type="Proteomes" id="UP001642409"/>
    </source>
</evidence>
<organism evidence="2 3">
    <name type="scientific">Hexamita inflata</name>
    <dbReference type="NCBI Taxonomy" id="28002"/>
    <lineage>
        <taxon>Eukaryota</taxon>
        <taxon>Metamonada</taxon>
        <taxon>Diplomonadida</taxon>
        <taxon>Hexamitidae</taxon>
        <taxon>Hexamitinae</taxon>
        <taxon>Hexamita</taxon>
    </lineage>
</organism>
<keyword evidence="3" id="KW-1185">Reference proteome</keyword>
<dbReference type="Proteomes" id="UP001642409">
    <property type="component" value="Unassembled WGS sequence"/>
</dbReference>
<sequence>MRNRDTRAERESGLRPIDDRPHSGARASGRKSALFQLQLFIRTYSSIHKVSALFSFSICFYIKSCLCGIDVCNQLGVLECQPRVQMPRYTTNKTYGVDVSPHRFQKQFQFYIKYIQFMQYNAIQTPQSLGSVLEGEPPDLHPSVLGPAHHVAALDSELDLLDAHQFVRVGLPLSAGLSLSYVVHDYLTVFTGTQQRLLLMQPAQRPKLASEVAIQLTQRFL</sequence>
<reference evidence="2 3" key="1">
    <citation type="submission" date="2024-07" db="EMBL/GenBank/DDBJ databases">
        <authorList>
            <person name="Akdeniz Z."/>
        </authorList>
    </citation>
    <scope>NUCLEOTIDE SEQUENCE [LARGE SCALE GENOMIC DNA]</scope>
</reference>
<accession>A0ABP1GER8</accession>
<evidence type="ECO:0000313" key="2">
    <source>
        <dbReference type="EMBL" id="CAL5970622.1"/>
    </source>
</evidence>